<dbReference type="AlphaFoldDB" id="A0A512JQ66"/>
<keyword evidence="2" id="KW-1185">Reference proteome</keyword>
<dbReference type="RefSeq" id="WP_147048504.1">
    <property type="nucleotide sequence ID" value="NZ_BSPH01000021.1"/>
</dbReference>
<evidence type="ECO:0000313" key="2">
    <source>
        <dbReference type="Proteomes" id="UP000321750"/>
    </source>
</evidence>
<dbReference type="EMBL" id="BJZV01000029">
    <property type="protein sequence ID" value="GEP12106.1"/>
    <property type="molecule type" value="Genomic_DNA"/>
</dbReference>
<evidence type="ECO:0008006" key="3">
    <source>
        <dbReference type="Google" id="ProtNLM"/>
    </source>
</evidence>
<dbReference type="OrthoDB" id="7067390at2"/>
<proteinExistence type="predicted"/>
<evidence type="ECO:0000313" key="1">
    <source>
        <dbReference type="EMBL" id="GEP12106.1"/>
    </source>
</evidence>
<dbReference type="Proteomes" id="UP000321750">
    <property type="component" value="Unassembled WGS sequence"/>
</dbReference>
<gene>
    <name evidence="1" type="ORF">MGN01_39510</name>
</gene>
<organism evidence="1 2">
    <name type="scientific">Methylobacterium gnaphalii</name>
    <dbReference type="NCBI Taxonomy" id="1010610"/>
    <lineage>
        <taxon>Bacteria</taxon>
        <taxon>Pseudomonadati</taxon>
        <taxon>Pseudomonadota</taxon>
        <taxon>Alphaproteobacteria</taxon>
        <taxon>Hyphomicrobiales</taxon>
        <taxon>Methylobacteriaceae</taxon>
        <taxon>Methylobacterium</taxon>
    </lineage>
</organism>
<comment type="caution">
    <text evidence="1">The sequence shown here is derived from an EMBL/GenBank/DDBJ whole genome shotgun (WGS) entry which is preliminary data.</text>
</comment>
<sequence>MALFGFRRPRPGEAERHRIVDWVRETGGYGGAVVVKVNEIVCADPACPGFETIILVMAPGARTVASKIAKPLTDVTHEDVITAISAAS</sequence>
<protein>
    <recommendedName>
        <fullName evidence="3">Nitrate reductase</fullName>
    </recommendedName>
</protein>
<reference evidence="1 2" key="1">
    <citation type="submission" date="2019-07" db="EMBL/GenBank/DDBJ databases">
        <title>Whole genome shotgun sequence of Methylobacterium gnaphalii NBRC 107716.</title>
        <authorList>
            <person name="Hosoyama A."/>
            <person name="Uohara A."/>
            <person name="Ohji S."/>
            <person name="Ichikawa N."/>
        </authorList>
    </citation>
    <scope>NUCLEOTIDE SEQUENCE [LARGE SCALE GENOMIC DNA]</scope>
    <source>
        <strain evidence="1 2">NBRC 107716</strain>
    </source>
</reference>
<accession>A0A512JQ66</accession>
<name>A0A512JQ66_9HYPH</name>